<comment type="caution">
    <text evidence="2">The sequence shown here is derived from an EMBL/GenBank/DDBJ whole genome shotgun (WGS) entry which is preliminary data.</text>
</comment>
<gene>
    <name evidence="2" type="ORF">J42TS3_25630</name>
</gene>
<proteinExistence type="predicted"/>
<dbReference type="InterPro" id="IPR035901">
    <property type="entry name" value="GIY-YIG_endonuc_sf"/>
</dbReference>
<name>A0ABQ4MC55_9BACL</name>
<dbReference type="InterPro" id="IPR050066">
    <property type="entry name" value="UvrABC_protein_C"/>
</dbReference>
<dbReference type="PANTHER" id="PTHR30562">
    <property type="entry name" value="UVRC/OXIDOREDUCTASE"/>
    <property type="match status" value="1"/>
</dbReference>
<evidence type="ECO:0000259" key="1">
    <source>
        <dbReference type="PROSITE" id="PS50164"/>
    </source>
</evidence>
<sequence>MKDYHGGVIYVGKSKNLKQRVQSYFYKSKSHSNKVKRMVSQIKDLEYRVTDTEFEAFMLECKLIHEIKPVYNKKMKNPLGYTYILIHAGKGLRSIEVTNVLPANETPVCFGPYTANRTRSKRRCKAFGIALKLRAINPASAVHLV</sequence>
<dbReference type="Gene3D" id="3.40.1440.10">
    <property type="entry name" value="GIY-YIG endonuclease"/>
    <property type="match status" value="1"/>
</dbReference>
<dbReference type="CDD" id="cd10434">
    <property type="entry name" value="GIY-YIG_UvrC_Cho"/>
    <property type="match status" value="1"/>
</dbReference>
<dbReference type="SUPFAM" id="SSF82771">
    <property type="entry name" value="GIY-YIG endonuclease"/>
    <property type="match status" value="1"/>
</dbReference>
<dbReference type="EMBL" id="BOSL01000007">
    <property type="protein sequence ID" value="GIP53528.1"/>
    <property type="molecule type" value="Genomic_DNA"/>
</dbReference>
<evidence type="ECO:0000313" key="3">
    <source>
        <dbReference type="Proteomes" id="UP000679992"/>
    </source>
</evidence>
<dbReference type="InterPro" id="IPR047296">
    <property type="entry name" value="GIY-YIG_UvrC_Cho"/>
</dbReference>
<dbReference type="PROSITE" id="PS50164">
    <property type="entry name" value="GIY_YIG"/>
    <property type="match status" value="1"/>
</dbReference>
<dbReference type="Pfam" id="PF01541">
    <property type="entry name" value="GIY-YIG"/>
    <property type="match status" value="1"/>
</dbReference>
<dbReference type="Proteomes" id="UP000679992">
    <property type="component" value="Unassembled WGS sequence"/>
</dbReference>
<protein>
    <recommendedName>
        <fullName evidence="1">GIY-YIG domain-containing protein</fullName>
    </recommendedName>
</protein>
<organism evidence="2 3">
    <name type="scientific">Paenibacillus vini</name>
    <dbReference type="NCBI Taxonomy" id="1476024"/>
    <lineage>
        <taxon>Bacteria</taxon>
        <taxon>Bacillati</taxon>
        <taxon>Bacillota</taxon>
        <taxon>Bacilli</taxon>
        <taxon>Bacillales</taxon>
        <taxon>Paenibacillaceae</taxon>
        <taxon>Paenibacillus</taxon>
    </lineage>
</organism>
<accession>A0ABQ4MC55</accession>
<feature type="domain" description="GIY-YIG" evidence="1">
    <location>
        <begin position="1"/>
        <end position="73"/>
    </location>
</feature>
<evidence type="ECO:0000313" key="2">
    <source>
        <dbReference type="EMBL" id="GIP53528.1"/>
    </source>
</evidence>
<dbReference type="InterPro" id="IPR000305">
    <property type="entry name" value="GIY-YIG_endonuc"/>
</dbReference>
<reference evidence="2 3" key="1">
    <citation type="submission" date="2021-03" db="EMBL/GenBank/DDBJ databases">
        <title>Antimicrobial resistance genes in bacteria isolated from Japanese honey, and their potential for conferring macrolide and lincosamide resistance in the American foulbrood pathogen Paenibacillus larvae.</title>
        <authorList>
            <person name="Okamoto M."/>
            <person name="Kumagai M."/>
            <person name="Kanamori H."/>
            <person name="Takamatsu D."/>
        </authorList>
    </citation>
    <scope>NUCLEOTIDE SEQUENCE [LARGE SCALE GENOMIC DNA]</scope>
    <source>
        <strain evidence="2 3">J42TS3</strain>
    </source>
</reference>
<dbReference type="RefSeq" id="WP_244861514.1">
    <property type="nucleotide sequence ID" value="NZ_BOSL01000007.1"/>
</dbReference>
<dbReference type="SMART" id="SM00465">
    <property type="entry name" value="GIYc"/>
    <property type="match status" value="1"/>
</dbReference>
<keyword evidence="3" id="KW-1185">Reference proteome</keyword>
<dbReference type="PANTHER" id="PTHR30562:SF1">
    <property type="entry name" value="UVRABC SYSTEM PROTEIN C"/>
    <property type="match status" value="1"/>
</dbReference>